<protein>
    <submittedName>
        <fullName evidence="1">Uncharacterized protein</fullName>
    </submittedName>
</protein>
<name>B6H0T5_PENRW</name>
<organism evidence="1 2">
    <name type="scientific">Penicillium rubens (strain ATCC 28089 / DSM 1075 / NRRL 1951 / Wisconsin 54-1255)</name>
    <name type="common">Penicillium chrysogenum</name>
    <dbReference type="NCBI Taxonomy" id="500485"/>
    <lineage>
        <taxon>Eukaryota</taxon>
        <taxon>Fungi</taxon>
        <taxon>Dikarya</taxon>
        <taxon>Ascomycota</taxon>
        <taxon>Pezizomycotina</taxon>
        <taxon>Eurotiomycetes</taxon>
        <taxon>Eurotiomycetidae</taxon>
        <taxon>Eurotiales</taxon>
        <taxon>Aspergillaceae</taxon>
        <taxon>Penicillium</taxon>
        <taxon>Penicillium chrysogenum species complex</taxon>
    </lineage>
</organism>
<evidence type="ECO:0000313" key="1">
    <source>
        <dbReference type="EMBL" id="CAP81053.1"/>
    </source>
</evidence>
<dbReference type="AlphaFoldDB" id="B6H0T5"/>
<sequence length="119" mass="13368">MSQRYAGLSIKSPPLAEKCGLVSAMMSLSHLPAYSKFSRTAAKWIRAKSTGNHKIKTNLQDVAKDYIHSFPEYANALDSDWKNSLPLKRTMSIETSQHTSPDEGSIGRYKTELEMSWCI</sequence>
<reference evidence="1 2" key="1">
    <citation type="journal article" date="2008" name="Nat. Biotechnol.">
        <title>Genome sequencing and analysis of the filamentous fungus Penicillium chrysogenum.</title>
        <authorList>
            <person name="van den Berg M.A."/>
            <person name="Albang R."/>
            <person name="Albermann K."/>
            <person name="Badger J.H."/>
            <person name="Daran J.-M."/>
            <person name="Driessen A.J.M."/>
            <person name="Garcia-Estrada C."/>
            <person name="Fedorova N.D."/>
            <person name="Harris D.M."/>
            <person name="Heijne W.H.M."/>
            <person name="Joardar V.S."/>
            <person name="Kiel J.A.K.W."/>
            <person name="Kovalchuk A."/>
            <person name="Martin J.F."/>
            <person name="Nierman W.C."/>
            <person name="Nijland J.G."/>
            <person name="Pronk J.T."/>
            <person name="Roubos J.A."/>
            <person name="van der Klei I.J."/>
            <person name="van Peij N.N.M.E."/>
            <person name="Veenhuis M."/>
            <person name="von Doehren H."/>
            <person name="Wagner C."/>
            <person name="Wortman J.R."/>
            <person name="Bovenberg R.A.L."/>
        </authorList>
    </citation>
    <scope>NUCLEOTIDE SEQUENCE [LARGE SCALE GENOMIC DNA]</scope>
    <source>
        <strain evidence="2">ATCC 28089 / DSM 1075 / NRRL 1951 / Wisconsin 54-1255</strain>
    </source>
</reference>
<dbReference type="EMBL" id="AM920427">
    <property type="protein sequence ID" value="CAP81053.1"/>
    <property type="molecule type" value="Genomic_DNA"/>
</dbReference>
<keyword evidence="2" id="KW-1185">Reference proteome</keyword>
<dbReference type="Proteomes" id="UP000000724">
    <property type="component" value="Contig Pc00c12"/>
</dbReference>
<dbReference type="HOGENOM" id="CLU_2062258_0_0_1"/>
<evidence type="ECO:0000313" key="2">
    <source>
        <dbReference type="Proteomes" id="UP000000724"/>
    </source>
</evidence>
<dbReference type="VEuPathDB" id="FungiDB:PCH_Pc12g14260"/>
<proteinExistence type="predicted"/>
<gene>
    <name evidence="1" type="ORF">Pc12g14260</name>
    <name evidence="1" type="ORF">PCH_Pc12g14260</name>
</gene>
<accession>B6H0T5</accession>